<reference evidence="2" key="2">
    <citation type="submission" date="2015-01" db="EMBL/GenBank/DDBJ databases">
        <title>Evolutionary Origins and Diversification of the Mycorrhizal Mutualists.</title>
        <authorList>
            <consortium name="DOE Joint Genome Institute"/>
            <consortium name="Mycorrhizal Genomics Consortium"/>
            <person name="Kohler A."/>
            <person name="Kuo A."/>
            <person name="Nagy L.G."/>
            <person name="Floudas D."/>
            <person name="Copeland A."/>
            <person name="Barry K.W."/>
            <person name="Cichocki N."/>
            <person name="Veneault-Fourrey C."/>
            <person name="LaButti K."/>
            <person name="Lindquist E.A."/>
            <person name="Lipzen A."/>
            <person name="Lundell T."/>
            <person name="Morin E."/>
            <person name="Murat C."/>
            <person name="Riley R."/>
            <person name="Ohm R."/>
            <person name="Sun H."/>
            <person name="Tunlid A."/>
            <person name="Henrissat B."/>
            <person name="Grigoriev I.V."/>
            <person name="Hibbett D.S."/>
            <person name="Martin F."/>
        </authorList>
    </citation>
    <scope>NUCLEOTIDE SEQUENCE [LARGE SCALE GENOMIC DNA]</scope>
    <source>
        <strain evidence="2">MAFF 305830</strain>
    </source>
</reference>
<evidence type="ECO:0000313" key="1">
    <source>
        <dbReference type="EMBL" id="KIM19649.1"/>
    </source>
</evidence>
<organism evidence="1 2">
    <name type="scientific">Serendipita vermifera MAFF 305830</name>
    <dbReference type="NCBI Taxonomy" id="933852"/>
    <lineage>
        <taxon>Eukaryota</taxon>
        <taxon>Fungi</taxon>
        <taxon>Dikarya</taxon>
        <taxon>Basidiomycota</taxon>
        <taxon>Agaricomycotina</taxon>
        <taxon>Agaricomycetes</taxon>
        <taxon>Sebacinales</taxon>
        <taxon>Serendipitaceae</taxon>
        <taxon>Serendipita</taxon>
    </lineage>
</organism>
<name>A0A0C3AHV8_SERVB</name>
<sequence>MTAYAPVEVWEKILKYTISVPLFFDSDPISNHGIERFSEYRFEADYWQSERVRNRLRRVCKSWDIFLHPYEHRYVRLFDVYNLRIPKMALSTAIRLNLSPKYNYGSSMSGYQRYHRAKLLEAMNRFLKEDISDPSSESRNDNITSKWNLEVIDGYLGYSDDIFAMILEKAPRLKAFIGLWIPNLTVLPSKAENLTAIYMEHDDSSRYLPCTWAAVHLPRLTALRLRPLGMEIQLDQWKLPALRHLSIEPLIDGSPMDKVVSYFMQIVDAFGRQLITFYYGRFRVGFEPPQGFWSCLPRLQRIQLPYWRCQGPPLDHPIHHVRVSIDHFLEPNVNHSSAGQGFPYWERQLLQNSQPNRPLTVQLDYSWLYIIAKPQRKGVRKRMLNLVAFYDERGTVFTDSAGLTFHEYLVFAIRVYWKEGHANHSKRRRVVGVTISYHFSSIAIRSQTMESNAFRNIGSKQTIGSRREFETVSDEFVPHADRIQNKNDFLWKIINDPSNMPTTSSGWMLEIVDGYLGYSNAIFVLLLENAPRLEAFIELSTNLTVLPSAAEQLKAIYMEQGWTNRLMPCTWSVSYLPCLTTLRLRPLGLEVPLHKWQLPALRHLSIKPQARISSTNEAATYFLQILEAFGDQLITFYYNIACIDFEVPHEFWSYIPHVRRLQLPFWRDPGPPAGHPIDFIRVPAYYLFDTKRHSSTWPSFPYWECQLPENPHQKRRLTVQLD</sequence>
<dbReference type="AlphaFoldDB" id="A0A0C3AHV8"/>
<accession>A0A0C3AHV8</accession>
<dbReference type="Proteomes" id="UP000054097">
    <property type="component" value="Unassembled WGS sequence"/>
</dbReference>
<dbReference type="EMBL" id="KN824588">
    <property type="protein sequence ID" value="KIM19649.1"/>
    <property type="molecule type" value="Genomic_DNA"/>
</dbReference>
<reference evidence="1 2" key="1">
    <citation type="submission" date="2014-04" db="EMBL/GenBank/DDBJ databases">
        <authorList>
            <consortium name="DOE Joint Genome Institute"/>
            <person name="Kuo A."/>
            <person name="Zuccaro A."/>
            <person name="Kohler A."/>
            <person name="Nagy L.G."/>
            <person name="Floudas D."/>
            <person name="Copeland A."/>
            <person name="Barry K.W."/>
            <person name="Cichocki N."/>
            <person name="Veneault-Fourrey C."/>
            <person name="LaButti K."/>
            <person name="Lindquist E.A."/>
            <person name="Lipzen A."/>
            <person name="Lundell T."/>
            <person name="Morin E."/>
            <person name="Murat C."/>
            <person name="Sun H."/>
            <person name="Tunlid A."/>
            <person name="Henrissat B."/>
            <person name="Grigoriev I.V."/>
            <person name="Hibbett D.S."/>
            <person name="Martin F."/>
            <person name="Nordberg H.P."/>
            <person name="Cantor M.N."/>
            <person name="Hua S.X."/>
        </authorList>
    </citation>
    <scope>NUCLEOTIDE SEQUENCE [LARGE SCALE GENOMIC DNA]</scope>
    <source>
        <strain evidence="1 2">MAFF 305830</strain>
    </source>
</reference>
<evidence type="ECO:0000313" key="2">
    <source>
        <dbReference type="Proteomes" id="UP000054097"/>
    </source>
</evidence>
<gene>
    <name evidence="1" type="ORF">M408DRAFT_313778</name>
</gene>
<keyword evidence="2" id="KW-1185">Reference proteome</keyword>
<dbReference type="HOGENOM" id="CLU_383185_0_0_1"/>
<proteinExistence type="predicted"/>
<protein>
    <submittedName>
        <fullName evidence="1">Uncharacterized protein</fullName>
    </submittedName>
</protein>